<proteinExistence type="predicted"/>
<keyword evidence="1" id="KW-0812">Transmembrane</keyword>
<name>A0A285J018_9ACTN</name>
<keyword evidence="1" id="KW-0472">Membrane</keyword>
<dbReference type="OrthoDB" id="3403070at2"/>
<dbReference type="RefSeq" id="WP_097323150.1">
    <property type="nucleotide sequence ID" value="NZ_OBDY01000014.1"/>
</dbReference>
<dbReference type="InterPro" id="IPR007055">
    <property type="entry name" value="BON_dom"/>
</dbReference>
<evidence type="ECO:0000256" key="1">
    <source>
        <dbReference type="SAM" id="Phobius"/>
    </source>
</evidence>
<keyword evidence="4" id="KW-1185">Reference proteome</keyword>
<keyword evidence="1" id="KW-1133">Transmembrane helix</keyword>
<accession>A0A285J018</accession>
<evidence type="ECO:0000313" key="3">
    <source>
        <dbReference type="EMBL" id="SNY53558.1"/>
    </source>
</evidence>
<protein>
    <submittedName>
        <fullName evidence="3">BON domain-containing protein</fullName>
    </submittedName>
</protein>
<organism evidence="3 4">
    <name type="scientific">Paractinoplanes atraurantiacus</name>
    <dbReference type="NCBI Taxonomy" id="1036182"/>
    <lineage>
        <taxon>Bacteria</taxon>
        <taxon>Bacillati</taxon>
        <taxon>Actinomycetota</taxon>
        <taxon>Actinomycetes</taxon>
        <taxon>Micromonosporales</taxon>
        <taxon>Micromonosporaceae</taxon>
        <taxon>Paractinoplanes</taxon>
    </lineage>
</organism>
<dbReference type="PROSITE" id="PS50914">
    <property type="entry name" value="BON"/>
    <property type="match status" value="1"/>
</dbReference>
<dbReference type="Proteomes" id="UP000219612">
    <property type="component" value="Unassembled WGS sequence"/>
</dbReference>
<feature type="domain" description="BON" evidence="2">
    <location>
        <begin position="29"/>
        <end position="97"/>
    </location>
</feature>
<reference evidence="3 4" key="1">
    <citation type="submission" date="2017-09" db="EMBL/GenBank/DDBJ databases">
        <authorList>
            <person name="Ehlers B."/>
            <person name="Leendertz F.H."/>
        </authorList>
    </citation>
    <scope>NUCLEOTIDE SEQUENCE [LARGE SCALE GENOMIC DNA]</scope>
    <source>
        <strain evidence="3 4">CGMCC 4.6857</strain>
    </source>
</reference>
<gene>
    <name evidence="3" type="ORF">SAMN05421748_11457</name>
</gene>
<evidence type="ECO:0000259" key="2">
    <source>
        <dbReference type="PROSITE" id="PS50914"/>
    </source>
</evidence>
<dbReference type="EMBL" id="OBDY01000014">
    <property type="protein sequence ID" value="SNY53558.1"/>
    <property type="molecule type" value="Genomic_DNA"/>
</dbReference>
<sequence>MYFWWYPEAYGDRGPLRPQPPAAAAPLTADGRLARSVAEALLCDPEVESGEITIDVQNGVVILEGDVHSDSARAAATRRAWSATGVTDVCDVLGVRPPSGAAVSENRERPMTAARVALITVVVVLWGSLCAAMIGVSLL</sequence>
<dbReference type="Pfam" id="PF04972">
    <property type="entry name" value="BON"/>
    <property type="match status" value="1"/>
</dbReference>
<dbReference type="Gene3D" id="3.30.1340.30">
    <property type="match status" value="1"/>
</dbReference>
<dbReference type="AlphaFoldDB" id="A0A285J018"/>
<evidence type="ECO:0000313" key="4">
    <source>
        <dbReference type="Proteomes" id="UP000219612"/>
    </source>
</evidence>
<feature type="transmembrane region" description="Helical" evidence="1">
    <location>
        <begin position="116"/>
        <end position="138"/>
    </location>
</feature>